<dbReference type="Proteomes" id="UP000053144">
    <property type="component" value="Chromosome 11"/>
</dbReference>
<evidence type="ECO:0000313" key="1">
    <source>
        <dbReference type="EMBL" id="KOM57438.1"/>
    </source>
</evidence>
<protein>
    <submittedName>
        <fullName evidence="1">Uncharacterized protein</fullName>
    </submittedName>
</protein>
<dbReference type="Gramene" id="KOM57438">
    <property type="protein sequence ID" value="KOM57438"/>
    <property type="gene ID" value="LR48_Vigan11g047100"/>
</dbReference>
<evidence type="ECO:0000313" key="2">
    <source>
        <dbReference type="Proteomes" id="UP000053144"/>
    </source>
</evidence>
<reference evidence="2" key="1">
    <citation type="journal article" date="2015" name="Proc. Natl. Acad. Sci. U.S.A.">
        <title>Genome sequencing of adzuki bean (Vigna angularis) provides insight into high starch and low fat accumulation and domestication.</title>
        <authorList>
            <person name="Yang K."/>
            <person name="Tian Z."/>
            <person name="Chen C."/>
            <person name="Luo L."/>
            <person name="Zhao B."/>
            <person name="Wang Z."/>
            <person name="Yu L."/>
            <person name="Li Y."/>
            <person name="Sun Y."/>
            <person name="Li W."/>
            <person name="Chen Y."/>
            <person name="Li Y."/>
            <person name="Zhang Y."/>
            <person name="Ai D."/>
            <person name="Zhao J."/>
            <person name="Shang C."/>
            <person name="Ma Y."/>
            <person name="Wu B."/>
            <person name="Wang M."/>
            <person name="Gao L."/>
            <person name="Sun D."/>
            <person name="Zhang P."/>
            <person name="Guo F."/>
            <person name="Wang W."/>
            <person name="Li Y."/>
            <person name="Wang J."/>
            <person name="Varshney R.K."/>
            <person name="Wang J."/>
            <person name="Ling H.Q."/>
            <person name="Wan P."/>
        </authorList>
    </citation>
    <scope>NUCLEOTIDE SEQUENCE</scope>
    <source>
        <strain evidence="2">cv. Jingnong 6</strain>
    </source>
</reference>
<dbReference type="AlphaFoldDB" id="A0A0L9VR83"/>
<organism evidence="1 2">
    <name type="scientific">Phaseolus angularis</name>
    <name type="common">Azuki bean</name>
    <name type="synonym">Vigna angularis</name>
    <dbReference type="NCBI Taxonomy" id="3914"/>
    <lineage>
        <taxon>Eukaryota</taxon>
        <taxon>Viridiplantae</taxon>
        <taxon>Streptophyta</taxon>
        <taxon>Embryophyta</taxon>
        <taxon>Tracheophyta</taxon>
        <taxon>Spermatophyta</taxon>
        <taxon>Magnoliopsida</taxon>
        <taxon>eudicotyledons</taxon>
        <taxon>Gunneridae</taxon>
        <taxon>Pentapetalae</taxon>
        <taxon>rosids</taxon>
        <taxon>fabids</taxon>
        <taxon>Fabales</taxon>
        <taxon>Fabaceae</taxon>
        <taxon>Papilionoideae</taxon>
        <taxon>50 kb inversion clade</taxon>
        <taxon>NPAAA clade</taxon>
        <taxon>indigoferoid/millettioid clade</taxon>
        <taxon>Phaseoleae</taxon>
        <taxon>Vigna</taxon>
    </lineage>
</organism>
<gene>
    <name evidence="1" type="ORF">LR48_Vigan11g047100</name>
</gene>
<sequence length="230" mass="25402">MAAEGKNRARALTAERLENPKGFPLATFHSHHPFSQFSSISFSLLRSIPLSPLSPITHVLVACVRSTATRAFLPRDSISIASISSFRVCTYVSSVENSSTTNLILIIAGPSPWCFSSTISFLALVYCRSNLRTTSIRASSPNIIRSLGFLPPLGYFLEFLQFHRLDLLLHRSIPPLPSSLEFSSIKPQPRVLRSSASFRCALMSRMPRGVQISQVSSSPRSVSYQVVFRA</sequence>
<accession>A0A0L9VR83</accession>
<name>A0A0L9VR83_PHAAN</name>
<proteinExistence type="predicted"/>
<dbReference type="EMBL" id="CM003381">
    <property type="protein sequence ID" value="KOM57438.1"/>
    <property type="molecule type" value="Genomic_DNA"/>
</dbReference>